<feature type="domain" description="HTH lysR-type" evidence="5">
    <location>
        <begin position="1"/>
        <end position="58"/>
    </location>
</feature>
<dbReference type="EMBL" id="CP054301">
    <property type="protein sequence ID" value="QKK78867.1"/>
    <property type="molecule type" value="Genomic_DNA"/>
</dbReference>
<evidence type="ECO:0000313" key="8">
    <source>
        <dbReference type="EMBL" id="QKK78867.1"/>
    </source>
</evidence>
<dbReference type="PANTHER" id="PTHR30427:SF1">
    <property type="entry name" value="TRANSCRIPTIONAL ACTIVATOR PROTEIN LYSR"/>
    <property type="match status" value="1"/>
</dbReference>
<dbReference type="GO" id="GO:0010628">
    <property type="term" value="P:positive regulation of gene expression"/>
    <property type="evidence" value="ECO:0007669"/>
    <property type="project" value="TreeGrafter"/>
</dbReference>
<dbReference type="OrthoDB" id="6624490at2"/>
<keyword evidence="11" id="KW-1185">Reference proteome</keyword>
<sequence>MNINKLRIFHEVFVTGSITRAAERSNVSQPAASKMLANFEDEIGYKLFVRNNGKLIPTDEALYLHGEVYGLLQGVNHLHDSIKSAKNNKVGRLRICTTFGPSYQFLPELIAEYMTNNPGVEVSLHLSACTEIRQGIASGQYQIGLVDKAQSSSKHDSVAFNLACYCAVPKNHPAAQLDVITPHDLQGLNWVTLDSENATTKTLKRIYADIGLPFNRTLEVHTTIHGLSFVNLGMGATLVDILNCRYFDKVFQLPNVVLKPFSPNIIEPLEVLTSNLSPLSGIAKDFYDALISKLEAQTQLEKGQSHANGR</sequence>
<dbReference type="PRINTS" id="PR00039">
    <property type="entry name" value="HTHLYSR"/>
</dbReference>
<dbReference type="InterPro" id="IPR036390">
    <property type="entry name" value="WH_DNA-bd_sf"/>
</dbReference>
<dbReference type="InterPro" id="IPR036388">
    <property type="entry name" value="WH-like_DNA-bd_sf"/>
</dbReference>
<gene>
    <name evidence="6" type="ORF">A8139_03830</name>
    <name evidence="7" type="ORF">ABKW32_14495</name>
    <name evidence="8" type="ORF">MP3633_0129</name>
</gene>
<evidence type="ECO:0000313" key="7">
    <source>
        <dbReference type="EMBL" id="MEP7730663.1"/>
    </source>
</evidence>
<dbReference type="GO" id="GO:0003700">
    <property type="term" value="F:DNA-binding transcription factor activity"/>
    <property type="evidence" value="ECO:0007669"/>
    <property type="project" value="InterPro"/>
</dbReference>
<dbReference type="Gene3D" id="1.10.10.10">
    <property type="entry name" value="Winged helix-like DNA-binding domain superfamily/Winged helix DNA-binding domain"/>
    <property type="match status" value="1"/>
</dbReference>
<dbReference type="Proteomes" id="UP000249898">
    <property type="component" value="Chromosome"/>
</dbReference>
<keyword evidence="3" id="KW-0238">DNA-binding</keyword>
<proteinExistence type="inferred from homology"/>
<evidence type="ECO:0000313" key="11">
    <source>
        <dbReference type="Proteomes" id="UP001471651"/>
    </source>
</evidence>
<evidence type="ECO:0000256" key="3">
    <source>
        <dbReference type="ARBA" id="ARBA00023125"/>
    </source>
</evidence>
<dbReference type="InterPro" id="IPR005119">
    <property type="entry name" value="LysR_subst-bd"/>
</dbReference>
<dbReference type="Proteomes" id="UP000509371">
    <property type="component" value="Chromosome"/>
</dbReference>
<dbReference type="Gene3D" id="3.40.190.10">
    <property type="entry name" value="Periplasmic binding protein-like II"/>
    <property type="match status" value="2"/>
</dbReference>
<evidence type="ECO:0000256" key="4">
    <source>
        <dbReference type="ARBA" id="ARBA00023163"/>
    </source>
</evidence>
<dbReference type="PROSITE" id="PS50931">
    <property type="entry name" value="HTH_LYSR"/>
    <property type="match status" value="1"/>
</dbReference>
<evidence type="ECO:0000313" key="9">
    <source>
        <dbReference type="Proteomes" id="UP000249898"/>
    </source>
</evidence>
<reference evidence="7 11" key="3">
    <citation type="submission" date="2024-05" db="EMBL/GenBank/DDBJ databases">
        <authorList>
            <person name="Busch G.E."/>
            <person name="Sharma I."/>
        </authorList>
    </citation>
    <scope>NUCLEOTIDE SEQUENCE [LARGE SCALE GENOMIC DNA]</scope>
    <source>
        <strain evidence="7 11">23GB23</strain>
    </source>
</reference>
<keyword evidence="4" id="KW-0804">Transcription</keyword>
<dbReference type="GO" id="GO:0043565">
    <property type="term" value="F:sequence-specific DNA binding"/>
    <property type="evidence" value="ECO:0007669"/>
    <property type="project" value="TreeGrafter"/>
</dbReference>
<dbReference type="KEGG" id="mpri:MP3633_0129"/>
<keyword evidence="2" id="KW-0805">Transcription regulation</keyword>
<dbReference type="SUPFAM" id="SSF46785">
    <property type="entry name" value="Winged helix' DNA-binding domain"/>
    <property type="match status" value="1"/>
</dbReference>
<protein>
    <submittedName>
        <fullName evidence="6">LysR family transcriptional regulator</fullName>
    </submittedName>
</protein>
<reference evidence="6 9" key="1">
    <citation type="submission" date="2016-06" db="EMBL/GenBank/DDBJ databases">
        <title>The sequenced genome of the ice-adhering bacterium Marinomonas primoryensis, from Antarctica.</title>
        <authorList>
            <person name="Graham L."/>
            <person name="Vance T.D.R."/>
            <person name="Davies P.L."/>
        </authorList>
    </citation>
    <scope>NUCLEOTIDE SEQUENCE [LARGE SCALE GENOMIC DNA]</scope>
    <source>
        <strain evidence="6 9">AceL</strain>
    </source>
</reference>
<accession>A0A2Z4PPU3</accession>
<name>A0A2Z4PPU3_9GAMM</name>
<dbReference type="PANTHER" id="PTHR30427">
    <property type="entry name" value="TRANSCRIPTIONAL ACTIVATOR PROTEIN LYSR"/>
    <property type="match status" value="1"/>
</dbReference>
<evidence type="ECO:0000256" key="1">
    <source>
        <dbReference type="ARBA" id="ARBA00009437"/>
    </source>
</evidence>
<dbReference type="InterPro" id="IPR000847">
    <property type="entry name" value="LysR_HTH_N"/>
</dbReference>
<dbReference type="Pfam" id="PF03466">
    <property type="entry name" value="LysR_substrate"/>
    <property type="match status" value="1"/>
</dbReference>
<dbReference type="AlphaFoldDB" id="A0A2Z4PPU3"/>
<dbReference type="RefSeq" id="WP_112135821.1">
    <property type="nucleotide sequence ID" value="NZ_BAAAEF010000015.1"/>
</dbReference>
<dbReference type="Pfam" id="PF00126">
    <property type="entry name" value="HTH_1"/>
    <property type="match status" value="1"/>
</dbReference>
<comment type="similarity">
    <text evidence="1">Belongs to the LysR transcriptional regulatory family.</text>
</comment>
<dbReference type="EMBL" id="JBDYKN010000015">
    <property type="protein sequence ID" value="MEP7730663.1"/>
    <property type="molecule type" value="Genomic_DNA"/>
</dbReference>
<evidence type="ECO:0000313" key="10">
    <source>
        <dbReference type="Proteomes" id="UP000509371"/>
    </source>
</evidence>
<organism evidence="6 9">
    <name type="scientific">Marinomonas primoryensis</name>
    <dbReference type="NCBI Taxonomy" id="178399"/>
    <lineage>
        <taxon>Bacteria</taxon>
        <taxon>Pseudomonadati</taxon>
        <taxon>Pseudomonadota</taxon>
        <taxon>Gammaproteobacteria</taxon>
        <taxon>Oceanospirillales</taxon>
        <taxon>Oceanospirillaceae</taxon>
        <taxon>Marinomonas</taxon>
    </lineage>
</organism>
<reference evidence="8 10" key="2">
    <citation type="submission" date="2020-06" db="EMBL/GenBank/DDBJ databases">
        <authorList>
            <person name="Voronona O.L."/>
            <person name="Aksenova E.I."/>
            <person name="Kunda M.S."/>
            <person name="Semenov A.N."/>
            <person name="Ryzhova N."/>
        </authorList>
    </citation>
    <scope>NUCLEOTIDE SEQUENCE [LARGE SCALE GENOMIC DNA]</scope>
    <source>
        <strain evidence="8 10">MPKMM3633</strain>
    </source>
</reference>
<evidence type="ECO:0000313" key="6">
    <source>
        <dbReference type="EMBL" id="AWX99228.1"/>
    </source>
</evidence>
<dbReference type="EMBL" id="CP016181">
    <property type="protein sequence ID" value="AWX99228.1"/>
    <property type="molecule type" value="Genomic_DNA"/>
</dbReference>
<dbReference type="Proteomes" id="UP001471651">
    <property type="component" value="Unassembled WGS sequence"/>
</dbReference>
<dbReference type="SUPFAM" id="SSF53850">
    <property type="entry name" value="Periplasmic binding protein-like II"/>
    <property type="match status" value="1"/>
</dbReference>
<evidence type="ECO:0000256" key="2">
    <source>
        <dbReference type="ARBA" id="ARBA00023015"/>
    </source>
</evidence>
<evidence type="ECO:0000259" key="5">
    <source>
        <dbReference type="PROSITE" id="PS50931"/>
    </source>
</evidence>